<gene>
    <name evidence="2" type="primary">20354386</name>
    <name evidence="1" type="ORF">GGTG_13928</name>
</gene>
<dbReference type="EnsemblFungi" id="EJT68498">
    <property type="protein sequence ID" value="EJT68498"/>
    <property type="gene ID" value="GGTG_13928"/>
</dbReference>
<dbReference type="AlphaFoldDB" id="J3PK78"/>
<evidence type="ECO:0000313" key="3">
    <source>
        <dbReference type="Proteomes" id="UP000006039"/>
    </source>
</evidence>
<dbReference type="STRING" id="644352.J3PK78"/>
<name>J3PK78_GAET3</name>
<dbReference type="Gene3D" id="3.40.50.150">
    <property type="entry name" value="Vaccinia Virus protein VP39"/>
    <property type="match status" value="1"/>
</dbReference>
<dbReference type="GeneID" id="20354386"/>
<reference evidence="2" key="4">
    <citation type="journal article" date="2015" name="G3 (Bethesda)">
        <title>Genome sequences of three phytopathogenic species of the Magnaporthaceae family of fungi.</title>
        <authorList>
            <person name="Okagaki L.H."/>
            <person name="Nunes C.C."/>
            <person name="Sailsbery J."/>
            <person name="Clay B."/>
            <person name="Brown D."/>
            <person name="John T."/>
            <person name="Oh Y."/>
            <person name="Young N."/>
            <person name="Fitzgerald M."/>
            <person name="Haas B.J."/>
            <person name="Zeng Q."/>
            <person name="Young S."/>
            <person name="Adiconis X."/>
            <person name="Fan L."/>
            <person name="Levin J.Z."/>
            <person name="Mitchell T.K."/>
            <person name="Okubara P.A."/>
            <person name="Farman M.L."/>
            <person name="Kohn L.M."/>
            <person name="Birren B."/>
            <person name="Ma L.-J."/>
            <person name="Dean R.A."/>
        </authorList>
    </citation>
    <scope>NUCLEOTIDE SEQUENCE</scope>
    <source>
        <strain evidence="2">R3-111a-1</strain>
    </source>
</reference>
<dbReference type="OrthoDB" id="416786at2759"/>
<accession>J3PK78</accession>
<protein>
    <submittedName>
        <fullName evidence="1 2">Uncharacterized protein</fullName>
    </submittedName>
</protein>
<keyword evidence="3" id="KW-1185">Reference proteome</keyword>
<dbReference type="Proteomes" id="UP000006039">
    <property type="component" value="Unassembled WGS sequence"/>
</dbReference>
<dbReference type="EMBL" id="GL385475">
    <property type="protein sequence ID" value="EJT68498.1"/>
    <property type="molecule type" value="Genomic_DNA"/>
</dbReference>
<organism evidence="1">
    <name type="scientific">Gaeumannomyces tritici (strain R3-111a-1)</name>
    <name type="common">Wheat and barley take-all root rot fungus</name>
    <name type="synonym">Gaeumannomyces graminis var. tritici</name>
    <dbReference type="NCBI Taxonomy" id="644352"/>
    <lineage>
        <taxon>Eukaryota</taxon>
        <taxon>Fungi</taxon>
        <taxon>Dikarya</taxon>
        <taxon>Ascomycota</taxon>
        <taxon>Pezizomycotina</taxon>
        <taxon>Sordariomycetes</taxon>
        <taxon>Sordariomycetidae</taxon>
        <taxon>Magnaporthales</taxon>
        <taxon>Magnaporthaceae</taxon>
        <taxon>Gaeumannomyces</taxon>
    </lineage>
</organism>
<dbReference type="RefSeq" id="XP_009230116.1">
    <property type="nucleotide sequence ID" value="XM_009231852.1"/>
</dbReference>
<reference evidence="1" key="2">
    <citation type="submission" date="2010-07" db="EMBL/GenBank/DDBJ databases">
        <authorList>
            <consortium name="The Broad Institute Genome Sequencing Platform"/>
            <consortium name="Broad Institute Genome Sequencing Center for Infectious Disease"/>
            <person name="Ma L.-J."/>
            <person name="Dead R."/>
            <person name="Young S."/>
            <person name="Zeng Q."/>
            <person name="Koehrsen M."/>
            <person name="Alvarado L."/>
            <person name="Berlin A."/>
            <person name="Chapman S.B."/>
            <person name="Chen Z."/>
            <person name="Freedman E."/>
            <person name="Gellesch M."/>
            <person name="Goldberg J."/>
            <person name="Griggs A."/>
            <person name="Gujja S."/>
            <person name="Heilman E.R."/>
            <person name="Heiman D."/>
            <person name="Hepburn T."/>
            <person name="Howarth C."/>
            <person name="Jen D."/>
            <person name="Larson L."/>
            <person name="Mehta T."/>
            <person name="Neiman D."/>
            <person name="Pearson M."/>
            <person name="Roberts A."/>
            <person name="Saif S."/>
            <person name="Shea T."/>
            <person name="Shenoy N."/>
            <person name="Sisk P."/>
            <person name="Stolte C."/>
            <person name="Sykes S."/>
            <person name="Walk T."/>
            <person name="White J."/>
            <person name="Yandava C."/>
            <person name="Haas B."/>
            <person name="Nusbaum C."/>
            <person name="Birren B."/>
        </authorList>
    </citation>
    <scope>NUCLEOTIDE SEQUENCE</scope>
    <source>
        <strain evidence="1">R3-111a-1</strain>
    </source>
</reference>
<reference evidence="2" key="5">
    <citation type="submission" date="2018-04" db="UniProtKB">
        <authorList>
            <consortium name="EnsemblFungi"/>
        </authorList>
    </citation>
    <scope>IDENTIFICATION</scope>
    <source>
        <strain evidence="2">R3-111a-1</strain>
    </source>
</reference>
<dbReference type="VEuPathDB" id="FungiDB:GGTG_13928"/>
<evidence type="ECO:0000313" key="1">
    <source>
        <dbReference type="EMBL" id="EJT68498.1"/>
    </source>
</evidence>
<dbReference type="InterPro" id="IPR029063">
    <property type="entry name" value="SAM-dependent_MTases_sf"/>
</dbReference>
<evidence type="ECO:0000313" key="2">
    <source>
        <dbReference type="EnsemblFungi" id="EJT68498"/>
    </source>
</evidence>
<sequence>MGCRPSQHQRFEVWLATLTPLFASLRTRSARTNPPGLSLVEVAPLLPFRYSLRSGTGTGTGMILFNLGKAAGLESYAGLEPSRSAASFVADWVKSDPALAGRVEVHVGTATDAGQLDRPRPDLVVLNSVVQLFPSPIQVPDRGHRRPRSNLALPPSFFLPRRTSFDRGMSLRGSPCSGSYRDAWRRARVRFGYYV</sequence>
<reference evidence="3" key="1">
    <citation type="submission" date="2010-07" db="EMBL/GenBank/DDBJ databases">
        <title>The genome sequence of Gaeumannomyces graminis var. tritici strain R3-111a-1.</title>
        <authorList>
            <consortium name="The Broad Institute Genome Sequencing Platform"/>
            <person name="Ma L.-J."/>
            <person name="Dead R."/>
            <person name="Young S."/>
            <person name="Zeng Q."/>
            <person name="Koehrsen M."/>
            <person name="Alvarado L."/>
            <person name="Berlin A."/>
            <person name="Chapman S.B."/>
            <person name="Chen Z."/>
            <person name="Freedman E."/>
            <person name="Gellesch M."/>
            <person name="Goldberg J."/>
            <person name="Griggs A."/>
            <person name="Gujja S."/>
            <person name="Heilman E.R."/>
            <person name="Heiman D."/>
            <person name="Hepburn T."/>
            <person name="Howarth C."/>
            <person name="Jen D."/>
            <person name="Larson L."/>
            <person name="Mehta T."/>
            <person name="Neiman D."/>
            <person name="Pearson M."/>
            <person name="Roberts A."/>
            <person name="Saif S."/>
            <person name="Shea T."/>
            <person name="Shenoy N."/>
            <person name="Sisk P."/>
            <person name="Stolte C."/>
            <person name="Sykes S."/>
            <person name="Walk T."/>
            <person name="White J."/>
            <person name="Yandava C."/>
            <person name="Haas B."/>
            <person name="Nusbaum C."/>
            <person name="Birren B."/>
        </authorList>
    </citation>
    <scope>NUCLEOTIDE SEQUENCE [LARGE SCALE GENOMIC DNA]</scope>
    <source>
        <strain evidence="3">R3-111a-1</strain>
    </source>
</reference>
<dbReference type="HOGENOM" id="CLU_1396403_0_0_1"/>
<proteinExistence type="predicted"/>
<dbReference type="SUPFAM" id="SSF53335">
    <property type="entry name" value="S-adenosyl-L-methionine-dependent methyltransferases"/>
    <property type="match status" value="1"/>
</dbReference>
<reference evidence="1" key="3">
    <citation type="submission" date="2010-09" db="EMBL/GenBank/DDBJ databases">
        <title>Annotation of Gaeumannomyces graminis var. tritici R3-111a-1.</title>
        <authorList>
            <consortium name="The Broad Institute Genome Sequencing Platform"/>
            <person name="Ma L.-J."/>
            <person name="Dead R."/>
            <person name="Young S.K."/>
            <person name="Zeng Q."/>
            <person name="Gargeya S."/>
            <person name="Fitzgerald M."/>
            <person name="Haas B."/>
            <person name="Abouelleil A."/>
            <person name="Alvarado L."/>
            <person name="Arachchi H.M."/>
            <person name="Berlin A."/>
            <person name="Brown A."/>
            <person name="Chapman S.B."/>
            <person name="Chen Z."/>
            <person name="Dunbar C."/>
            <person name="Freedman E."/>
            <person name="Gearin G."/>
            <person name="Gellesch M."/>
            <person name="Goldberg J."/>
            <person name="Griggs A."/>
            <person name="Gujja S."/>
            <person name="Heiman D."/>
            <person name="Howarth C."/>
            <person name="Larson L."/>
            <person name="Lui A."/>
            <person name="MacDonald P.J.P."/>
            <person name="Mehta T."/>
            <person name="Montmayeur A."/>
            <person name="Murphy C."/>
            <person name="Neiman D."/>
            <person name="Pearson M."/>
            <person name="Priest M."/>
            <person name="Roberts A."/>
            <person name="Saif S."/>
            <person name="Shea T."/>
            <person name="Shenoy N."/>
            <person name="Sisk P."/>
            <person name="Stolte C."/>
            <person name="Sykes S."/>
            <person name="Yandava C."/>
            <person name="Wortman J."/>
            <person name="Nusbaum C."/>
            <person name="Birren B."/>
        </authorList>
    </citation>
    <scope>NUCLEOTIDE SEQUENCE</scope>
    <source>
        <strain evidence="1">R3-111a-1</strain>
    </source>
</reference>